<sequence>MMSEQRFMTRREGSLQASAIDVYAPCNLAVKPRDTLYDRSKESLASLQPVELDELVKDQIMKGEPLDKSLIHLVFIDRLIRELLLLLKCSRTDEYDLRATGHK</sequence>
<dbReference type="Proteomes" id="UP000076871">
    <property type="component" value="Unassembled WGS sequence"/>
</dbReference>
<keyword evidence="2" id="KW-1185">Reference proteome</keyword>
<name>A0A165EJV4_9APHY</name>
<evidence type="ECO:0000313" key="2">
    <source>
        <dbReference type="Proteomes" id="UP000076871"/>
    </source>
</evidence>
<accession>A0A165EJV4</accession>
<dbReference type="EMBL" id="KV427620">
    <property type="protein sequence ID" value="KZT07204.1"/>
    <property type="molecule type" value="Genomic_DNA"/>
</dbReference>
<dbReference type="InParanoid" id="A0A165EJV4"/>
<dbReference type="GeneID" id="63818275"/>
<reference evidence="1 2" key="1">
    <citation type="journal article" date="2016" name="Mol. Biol. Evol.">
        <title>Comparative Genomics of Early-Diverging Mushroom-Forming Fungi Provides Insights into the Origins of Lignocellulose Decay Capabilities.</title>
        <authorList>
            <person name="Nagy L.G."/>
            <person name="Riley R."/>
            <person name="Tritt A."/>
            <person name="Adam C."/>
            <person name="Daum C."/>
            <person name="Floudas D."/>
            <person name="Sun H."/>
            <person name="Yadav J.S."/>
            <person name="Pangilinan J."/>
            <person name="Larsson K.H."/>
            <person name="Matsuura K."/>
            <person name="Barry K."/>
            <person name="Labutti K."/>
            <person name="Kuo R."/>
            <person name="Ohm R.A."/>
            <person name="Bhattacharya S.S."/>
            <person name="Shirouzu T."/>
            <person name="Yoshinaga Y."/>
            <person name="Martin F.M."/>
            <person name="Grigoriev I.V."/>
            <person name="Hibbett D.S."/>
        </authorList>
    </citation>
    <scope>NUCLEOTIDE SEQUENCE [LARGE SCALE GENOMIC DNA]</scope>
    <source>
        <strain evidence="1 2">93-53</strain>
    </source>
</reference>
<gene>
    <name evidence="1" type="ORF">LAESUDRAFT_119344</name>
</gene>
<protein>
    <submittedName>
        <fullName evidence="1">Uncharacterized protein</fullName>
    </submittedName>
</protein>
<dbReference type="AlphaFoldDB" id="A0A165EJV4"/>
<dbReference type="RefSeq" id="XP_040764944.1">
    <property type="nucleotide sequence ID" value="XM_040901243.1"/>
</dbReference>
<proteinExistence type="predicted"/>
<evidence type="ECO:0000313" key="1">
    <source>
        <dbReference type="EMBL" id="KZT07204.1"/>
    </source>
</evidence>
<organism evidence="1 2">
    <name type="scientific">Laetiporus sulphureus 93-53</name>
    <dbReference type="NCBI Taxonomy" id="1314785"/>
    <lineage>
        <taxon>Eukaryota</taxon>
        <taxon>Fungi</taxon>
        <taxon>Dikarya</taxon>
        <taxon>Basidiomycota</taxon>
        <taxon>Agaricomycotina</taxon>
        <taxon>Agaricomycetes</taxon>
        <taxon>Polyporales</taxon>
        <taxon>Laetiporus</taxon>
    </lineage>
</organism>